<keyword evidence="5 7" id="KW-1133">Transmembrane helix</keyword>
<dbReference type="Proteomes" id="UP000608513">
    <property type="component" value="Unassembled WGS sequence"/>
</dbReference>
<dbReference type="AlphaFoldDB" id="A0A923MUW2"/>
<feature type="transmembrane region" description="Helical" evidence="7">
    <location>
        <begin position="358"/>
        <end position="381"/>
    </location>
</feature>
<dbReference type="RefSeq" id="WP_187078201.1">
    <property type="nucleotide sequence ID" value="NZ_JACORT010000010.1"/>
</dbReference>
<comment type="similarity">
    <text evidence="3">Belongs to the peptidase M50B family.</text>
</comment>
<organism evidence="9 10">
    <name type="scientific">Ramlibacter cellulosilyticus</name>
    <dbReference type="NCBI Taxonomy" id="2764187"/>
    <lineage>
        <taxon>Bacteria</taxon>
        <taxon>Pseudomonadati</taxon>
        <taxon>Pseudomonadota</taxon>
        <taxon>Betaproteobacteria</taxon>
        <taxon>Burkholderiales</taxon>
        <taxon>Comamonadaceae</taxon>
        <taxon>Ramlibacter</taxon>
    </lineage>
</organism>
<accession>A0A923MUW2</accession>
<feature type="transmembrane region" description="Helical" evidence="7">
    <location>
        <begin position="387"/>
        <end position="405"/>
    </location>
</feature>
<dbReference type="GO" id="GO:0031293">
    <property type="term" value="P:membrane protein intracellular domain proteolysis"/>
    <property type="evidence" value="ECO:0007669"/>
    <property type="project" value="TreeGrafter"/>
</dbReference>
<comment type="cofactor">
    <cofactor evidence="1">
        <name>Zn(2+)</name>
        <dbReference type="ChEBI" id="CHEBI:29105"/>
    </cofactor>
</comment>
<evidence type="ECO:0000256" key="4">
    <source>
        <dbReference type="ARBA" id="ARBA00022692"/>
    </source>
</evidence>
<evidence type="ECO:0000256" key="3">
    <source>
        <dbReference type="ARBA" id="ARBA00007931"/>
    </source>
</evidence>
<keyword evidence="4 7" id="KW-0812">Transmembrane</keyword>
<dbReference type="PANTHER" id="PTHR13325">
    <property type="entry name" value="PROTEASE M50 MEMBRANE-BOUND TRANSCRIPTION FACTOR SITE 2 PROTEASE"/>
    <property type="match status" value="1"/>
</dbReference>
<dbReference type="GO" id="GO:0012505">
    <property type="term" value="C:endomembrane system"/>
    <property type="evidence" value="ECO:0007669"/>
    <property type="project" value="UniProtKB-SubCell"/>
</dbReference>
<dbReference type="Gene3D" id="1.10.10.1150">
    <property type="entry name" value="Coenzyme PQQ synthesis protein D (PqqD)"/>
    <property type="match status" value="1"/>
</dbReference>
<gene>
    <name evidence="9" type="ORF">H8N03_21120</name>
</gene>
<comment type="subcellular location">
    <subcellularLocation>
        <location evidence="2">Endomembrane system</location>
        <topology evidence="2">Multi-pass membrane protein</topology>
    </subcellularLocation>
</comment>
<dbReference type="GO" id="GO:0004222">
    <property type="term" value="F:metalloendopeptidase activity"/>
    <property type="evidence" value="ECO:0007669"/>
    <property type="project" value="InterPro"/>
</dbReference>
<protein>
    <recommendedName>
        <fullName evidence="8">Peptidase M50 domain-containing protein</fullName>
    </recommendedName>
</protein>
<dbReference type="PANTHER" id="PTHR13325:SF3">
    <property type="entry name" value="MEMBRANE-BOUND TRANSCRIPTION FACTOR SITE-2 PROTEASE"/>
    <property type="match status" value="1"/>
</dbReference>
<evidence type="ECO:0000256" key="1">
    <source>
        <dbReference type="ARBA" id="ARBA00001947"/>
    </source>
</evidence>
<dbReference type="GO" id="GO:0016020">
    <property type="term" value="C:membrane"/>
    <property type="evidence" value="ECO:0007669"/>
    <property type="project" value="InterPro"/>
</dbReference>
<comment type="caution">
    <text evidence="9">The sequence shown here is derived from an EMBL/GenBank/DDBJ whole genome shotgun (WGS) entry which is preliminary data.</text>
</comment>
<dbReference type="SUPFAM" id="SSF111369">
    <property type="entry name" value="HlyD-like secretion proteins"/>
    <property type="match status" value="1"/>
</dbReference>
<proteinExistence type="inferred from homology"/>
<feature type="transmembrane region" description="Helical" evidence="7">
    <location>
        <begin position="191"/>
        <end position="210"/>
    </location>
</feature>
<dbReference type="InterPro" id="IPR001193">
    <property type="entry name" value="MBTPS2"/>
</dbReference>
<evidence type="ECO:0000313" key="10">
    <source>
        <dbReference type="Proteomes" id="UP000608513"/>
    </source>
</evidence>
<feature type="transmembrane region" description="Helical" evidence="7">
    <location>
        <begin position="256"/>
        <end position="278"/>
    </location>
</feature>
<dbReference type="InterPro" id="IPR041881">
    <property type="entry name" value="PqqD_sf"/>
</dbReference>
<sequence>MATPLLSSSWYRVAGLKPRLRTHARLHRMRYRGELWYLLQDPVSGRVHRFTPAARLLIAAMDGERSVQQLWELANRQLGEDAPAQDDIIQLLGQLHGADLLQSDATPDVAELFERGQRQEKQARRRSWMNPMAWRLHLLDPDRFLNAIRPAIDLLWSRWGALLWLAVVVPAAIMVPPHWDELTGNFSDRVLATHNLLVLWLVFPVIKALHEFGHAAACKRWGGEVHDVGIVLLVLMPVPYVEASASSVFRSRWQRAVVGAAGMGVELFLAAVAFYFWLLVEPGLLRAILFNVMVIAGVSTLLFNGNPLLRYDAYYILSDVVEMPNLATRATRYWTWLLDRYVFGLRDAEPPEEGARTAAWLAGYAVLSTIYRILVTVAIALFIAQQFFFIGVLLALWAVVMMALVPLVKGVQHLAGPRLRTRRTRVWGVTGGFVLAVALLLFAVPAPFRTVLEGVAWLPHSALVRAGHDGFVERVLVASGTPVRQGDLLVDVRNPALESAARVAEAKVAELEAVYLSTMQADRARAAMVQEQLAAERAALLSAREKLALLAVRAGTDGTFLLLRGEDLPGRFHRQGDLLGYVIDRPRPLARVVAPQEAADVVRTAVTGVQVRMAHAPDRALPGRIEREVPAGEEYLPSKALATEGGGQLATDGRDSRGARTLERTFQFDVAVETGGAPVPLFYGERLHVRFEHPDEPLGQQWLRALRRAFLSHFHV</sequence>
<dbReference type="InterPro" id="IPR008915">
    <property type="entry name" value="Peptidase_M50"/>
</dbReference>
<dbReference type="Pfam" id="PF02163">
    <property type="entry name" value="Peptidase_M50"/>
    <property type="match status" value="1"/>
</dbReference>
<evidence type="ECO:0000256" key="7">
    <source>
        <dbReference type="SAM" id="Phobius"/>
    </source>
</evidence>
<feature type="domain" description="Peptidase M50" evidence="8">
    <location>
        <begin position="201"/>
        <end position="303"/>
    </location>
</feature>
<dbReference type="EMBL" id="JACORT010000010">
    <property type="protein sequence ID" value="MBC5785461.1"/>
    <property type="molecule type" value="Genomic_DNA"/>
</dbReference>
<evidence type="ECO:0000256" key="5">
    <source>
        <dbReference type="ARBA" id="ARBA00022989"/>
    </source>
</evidence>
<evidence type="ECO:0000313" key="9">
    <source>
        <dbReference type="EMBL" id="MBC5785461.1"/>
    </source>
</evidence>
<name>A0A923MUW2_9BURK</name>
<evidence type="ECO:0000256" key="2">
    <source>
        <dbReference type="ARBA" id="ARBA00004127"/>
    </source>
</evidence>
<feature type="transmembrane region" description="Helical" evidence="7">
    <location>
        <begin position="159"/>
        <end position="179"/>
    </location>
</feature>
<keyword evidence="6 7" id="KW-0472">Membrane</keyword>
<feature type="transmembrane region" description="Helical" evidence="7">
    <location>
        <begin position="284"/>
        <end position="303"/>
    </location>
</feature>
<dbReference type="GO" id="GO:0005737">
    <property type="term" value="C:cytoplasm"/>
    <property type="evidence" value="ECO:0007669"/>
    <property type="project" value="TreeGrafter"/>
</dbReference>
<evidence type="ECO:0000256" key="6">
    <source>
        <dbReference type="ARBA" id="ARBA00023136"/>
    </source>
</evidence>
<reference evidence="9" key="1">
    <citation type="submission" date="2020-08" db="EMBL/GenBank/DDBJ databases">
        <title>Ramlibacter sp. USB13 16S ribosomal RNA gene genome sequencing and assembly.</title>
        <authorList>
            <person name="Kang M."/>
        </authorList>
    </citation>
    <scope>NUCLEOTIDE SEQUENCE</scope>
    <source>
        <strain evidence="9">USB13</strain>
    </source>
</reference>
<feature type="transmembrane region" description="Helical" evidence="7">
    <location>
        <begin position="426"/>
        <end position="444"/>
    </location>
</feature>
<evidence type="ECO:0000259" key="8">
    <source>
        <dbReference type="Pfam" id="PF02163"/>
    </source>
</evidence>
<keyword evidence="10" id="KW-1185">Reference proteome</keyword>